<name>A0A1H5GYU6_9FLAO</name>
<accession>A0A1H5GYU6</accession>
<proteinExistence type="predicted"/>
<dbReference type="Gene3D" id="3.10.450.50">
    <property type="match status" value="1"/>
</dbReference>
<reference evidence="1 2" key="1">
    <citation type="submission" date="2016-10" db="EMBL/GenBank/DDBJ databases">
        <authorList>
            <person name="Varghese N."/>
            <person name="Submissions S."/>
        </authorList>
    </citation>
    <scope>NUCLEOTIDE SEQUENCE [LARGE SCALE GENOMIC DNA]</scope>
    <source>
        <strain evidence="1 2">DSW-5</strain>
    </source>
</reference>
<dbReference type="SUPFAM" id="SSF54427">
    <property type="entry name" value="NTF2-like"/>
    <property type="match status" value="1"/>
</dbReference>
<protein>
    <submittedName>
        <fullName evidence="1">Lumazine-binding</fullName>
    </submittedName>
</protein>
<gene>
    <name evidence="1" type="ORF">SAMN05444353_1217</name>
</gene>
<evidence type="ECO:0000313" key="1">
    <source>
        <dbReference type="EMBL" id="SEE20889.1"/>
    </source>
</evidence>
<comment type="caution">
    <text evidence="1">The sequence shown here is derived from an EMBL/GenBank/DDBJ whole genome shotgun (WGS) entry which is preliminary data.</text>
</comment>
<dbReference type="Proteomes" id="UP000183071">
    <property type="component" value="Unassembled WGS sequence"/>
</dbReference>
<dbReference type="InterPro" id="IPR039437">
    <property type="entry name" value="FrzH/put_lumazine-bd"/>
</dbReference>
<evidence type="ECO:0000313" key="2">
    <source>
        <dbReference type="Proteomes" id="UP000183071"/>
    </source>
</evidence>
<dbReference type="Pfam" id="PF12893">
    <property type="entry name" value="Lumazine_bd_2"/>
    <property type="match status" value="1"/>
</dbReference>
<dbReference type="InterPro" id="IPR032710">
    <property type="entry name" value="NTF2-like_dom_sf"/>
</dbReference>
<organism evidence="1 2">
    <name type="scientific">Polaribacter dokdonensis DSW-5</name>
    <dbReference type="NCBI Taxonomy" id="1300348"/>
    <lineage>
        <taxon>Bacteria</taxon>
        <taxon>Pseudomonadati</taxon>
        <taxon>Bacteroidota</taxon>
        <taxon>Flavobacteriia</taxon>
        <taxon>Flavobacteriales</taxon>
        <taxon>Flavobacteriaceae</taxon>
    </lineage>
</organism>
<sequence>MLFLYISIKYNSMYRFKFTLFIALFLSISLMSQNEENEVVEITKTVQNYYDGYIYRDISKLNKAFDTVHGTMKVPIKQNNNITGYKNVYFKDILPIWGNRKKLENRILENCALTILNIDIVDATIASSKISMKVEDITYIDILSLEKINNSWRITNKIYVTRN</sequence>
<keyword evidence="2" id="KW-1185">Reference proteome</keyword>
<dbReference type="EMBL" id="FNUE01000001">
    <property type="protein sequence ID" value="SEE20889.1"/>
    <property type="molecule type" value="Genomic_DNA"/>
</dbReference>